<name>A0AAV5X2V5_9BILA</name>
<gene>
    <name evidence="2" type="ORF">PFISCL1PPCAC_22295</name>
    <name evidence="3" type="ORF">PFISCL1PPCAC_29144</name>
</gene>
<evidence type="ECO:0000313" key="3">
    <source>
        <dbReference type="EMBL" id="GMT37847.1"/>
    </source>
</evidence>
<dbReference type="SUPFAM" id="SSF54695">
    <property type="entry name" value="POZ domain"/>
    <property type="match status" value="1"/>
</dbReference>
<feature type="domain" description="BTB" evidence="1">
    <location>
        <begin position="45"/>
        <end position="112"/>
    </location>
</feature>
<keyword evidence="4" id="KW-1185">Reference proteome</keyword>
<dbReference type="InterPro" id="IPR000210">
    <property type="entry name" value="BTB/POZ_dom"/>
</dbReference>
<evidence type="ECO:0000259" key="1">
    <source>
        <dbReference type="PROSITE" id="PS50097"/>
    </source>
</evidence>
<dbReference type="AlphaFoldDB" id="A0AAV5X2V5"/>
<dbReference type="SMART" id="SM00225">
    <property type="entry name" value="BTB"/>
    <property type="match status" value="1"/>
</dbReference>
<sequence length="207" mass="24258">SFCSIPDVGFTDWECIHIGAKIAIRNVNGIRAIPKMNFSSPSQFSDVTFFVEGKKIHAHKQYLSVYSKIFHETFFVAENTKNLNEFDIPRVKYEEFVDLLHCIYPSSKKVSVINVGYLLKLARLFQIKFIRDAAVDFLLSSEAEDIMHERIIWYNVYDLNELEDHLRKELSSWDGEEYFGRMRQNSVYTRLAAEEKVKVLEYILLKP</sequence>
<dbReference type="PANTHER" id="PTHR47022:SF1">
    <property type="entry name" value="BTB AND MATH DOMAIN-CONTAINING PROTEIN 36-RELATED"/>
    <property type="match status" value="1"/>
</dbReference>
<comment type="caution">
    <text evidence="3">The sequence shown here is derived from an EMBL/GenBank/DDBJ whole genome shotgun (WGS) entry which is preliminary data.</text>
</comment>
<dbReference type="InterPro" id="IPR011333">
    <property type="entry name" value="SKP1/BTB/POZ_sf"/>
</dbReference>
<dbReference type="EMBL" id="BTSY01000297">
    <property type="protein sequence ID" value="GMT37847.1"/>
    <property type="molecule type" value="Genomic_DNA"/>
</dbReference>
<dbReference type="PROSITE" id="PS50097">
    <property type="entry name" value="BTB"/>
    <property type="match status" value="1"/>
</dbReference>
<feature type="non-terminal residue" evidence="3">
    <location>
        <position position="1"/>
    </location>
</feature>
<proteinExistence type="predicted"/>
<accession>A0AAV5X2V5</accession>
<dbReference type="Gene3D" id="3.30.710.10">
    <property type="entry name" value="Potassium Channel Kv1.1, Chain A"/>
    <property type="match status" value="1"/>
</dbReference>
<reference evidence="3" key="1">
    <citation type="submission" date="2023-10" db="EMBL/GenBank/DDBJ databases">
        <title>Genome assembly of Pristionchus species.</title>
        <authorList>
            <person name="Yoshida K."/>
            <person name="Sommer R.J."/>
        </authorList>
    </citation>
    <scope>NUCLEOTIDE SEQUENCE</scope>
    <source>
        <strain evidence="3">RS5133</strain>
    </source>
</reference>
<dbReference type="Pfam" id="PF00651">
    <property type="entry name" value="BTB"/>
    <property type="match status" value="1"/>
</dbReference>
<protein>
    <recommendedName>
        <fullName evidence="1">BTB domain-containing protein</fullName>
    </recommendedName>
</protein>
<dbReference type="Proteomes" id="UP001432322">
    <property type="component" value="Unassembled WGS sequence"/>
</dbReference>
<dbReference type="CDD" id="cd18186">
    <property type="entry name" value="BTB_POZ_ZBTB_KLHL-like"/>
    <property type="match status" value="1"/>
</dbReference>
<organism evidence="3 4">
    <name type="scientific">Pristionchus fissidentatus</name>
    <dbReference type="NCBI Taxonomy" id="1538716"/>
    <lineage>
        <taxon>Eukaryota</taxon>
        <taxon>Metazoa</taxon>
        <taxon>Ecdysozoa</taxon>
        <taxon>Nematoda</taxon>
        <taxon>Chromadorea</taxon>
        <taxon>Rhabditida</taxon>
        <taxon>Rhabditina</taxon>
        <taxon>Diplogasteromorpha</taxon>
        <taxon>Diplogasteroidea</taxon>
        <taxon>Neodiplogasteridae</taxon>
        <taxon>Pristionchus</taxon>
    </lineage>
</organism>
<evidence type="ECO:0000313" key="2">
    <source>
        <dbReference type="EMBL" id="GMT30998.1"/>
    </source>
</evidence>
<dbReference type="EMBL" id="BTSY01000005">
    <property type="protein sequence ID" value="GMT30998.1"/>
    <property type="molecule type" value="Genomic_DNA"/>
</dbReference>
<dbReference type="PANTHER" id="PTHR47022">
    <property type="entry name" value="BTB AND MATH DOMAIN-CONTAINING PROTEIN 36-RELATED"/>
    <property type="match status" value="1"/>
</dbReference>
<evidence type="ECO:0000313" key="4">
    <source>
        <dbReference type="Proteomes" id="UP001432322"/>
    </source>
</evidence>